<accession>A0A5J4S123</accession>
<dbReference type="EMBL" id="SNRY01000575">
    <property type="protein sequence ID" value="KAA6338951.1"/>
    <property type="molecule type" value="Genomic_DNA"/>
</dbReference>
<gene>
    <name evidence="1" type="ORF">EZS27_013083</name>
</gene>
<organism evidence="1">
    <name type="scientific">termite gut metagenome</name>
    <dbReference type="NCBI Taxonomy" id="433724"/>
    <lineage>
        <taxon>unclassified sequences</taxon>
        <taxon>metagenomes</taxon>
        <taxon>organismal metagenomes</taxon>
    </lineage>
</organism>
<evidence type="ECO:0000313" key="1">
    <source>
        <dbReference type="EMBL" id="KAA6338951.1"/>
    </source>
</evidence>
<protein>
    <submittedName>
        <fullName evidence="1">Uncharacterized protein</fullName>
    </submittedName>
</protein>
<proteinExistence type="predicted"/>
<reference evidence="1" key="1">
    <citation type="submission" date="2019-03" db="EMBL/GenBank/DDBJ databases">
        <title>Single cell metagenomics reveals metabolic interactions within the superorganism composed of flagellate Streblomastix strix and complex community of Bacteroidetes bacteria on its surface.</title>
        <authorList>
            <person name="Treitli S.C."/>
            <person name="Kolisko M."/>
            <person name="Husnik F."/>
            <person name="Keeling P."/>
            <person name="Hampl V."/>
        </authorList>
    </citation>
    <scope>NUCLEOTIDE SEQUENCE</scope>
    <source>
        <strain evidence="1">STM</strain>
    </source>
</reference>
<name>A0A5J4S123_9ZZZZ</name>
<sequence length="110" mass="13295">MTNKILEFYKSDPDYLRQTGVGGYIKPGRKEGFFKDVKKYIQKHPEVKAEDVTFEMTHNPFEWEAVIKEIRFNKNLIHNILIDFNRYHNKSIKKNKEEYDILMKLMHSRT</sequence>
<comment type="caution">
    <text evidence="1">The sequence shown here is derived from an EMBL/GenBank/DDBJ whole genome shotgun (WGS) entry which is preliminary data.</text>
</comment>
<dbReference type="AlphaFoldDB" id="A0A5J4S123"/>